<keyword evidence="6" id="KW-1185">Reference proteome</keyword>
<dbReference type="Gene3D" id="1.10.8.80">
    <property type="entry name" value="Magnesium chelatase subunit I, C-Terminal domain"/>
    <property type="match status" value="1"/>
</dbReference>
<dbReference type="OrthoDB" id="5582146at2759"/>
<dbReference type="AlphaFoldDB" id="A0A507QPF1"/>
<evidence type="ECO:0000256" key="2">
    <source>
        <dbReference type="ARBA" id="ARBA00023444"/>
    </source>
</evidence>
<dbReference type="EMBL" id="VIFY01000178">
    <property type="protein sequence ID" value="TQB68984.1"/>
    <property type="molecule type" value="Genomic_DNA"/>
</dbReference>
<dbReference type="PANTHER" id="PTHR11603:SF132">
    <property type="entry name" value="C2H2-TYPE DOMAIN-CONTAINING PROTEIN"/>
    <property type="match status" value="1"/>
</dbReference>
<dbReference type="GO" id="GO:0016851">
    <property type="term" value="F:magnesium chelatase activity"/>
    <property type="evidence" value="ECO:0007669"/>
    <property type="project" value="UniProtKB-EC"/>
</dbReference>
<evidence type="ECO:0000313" key="6">
    <source>
        <dbReference type="Proteomes" id="UP000319663"/>
    </source>
</evidence>
<organism evidence="5 6">
    <name type="scientific">Monascus purpureus</name>
    <name type="common">Red mold</name>
    <name type="synonym">Monascus anka</name>
    <dbReference type="NCBI Taxonomy" id="5098"/>
    <lineage>
        <taxon>Eukaryota</taxon>
        <taxon>Fungi</taxon>
        <taxon>Dikarya</taxon>
        <taxon>Ascomycota</taxon>
        <taxon>Pezizomycotina</taxon>
        <taxon>Eurotiomycetes</taxon>
        <taxon>Eurotiomycetidae</taxon>
        <taxon>Eurotiales</taxon>
        <taxon>Aspergillaceae</taxon>
        <taxon>Monascus</taxon>
    </lineage>
</organism>
<dbReference type="EC" id="6.6.1.1" evidence="1"/>
<proteinExistence type="predicted"/>
<evidence type="ECO:0000256" key="3">
    <source>
        <dbReference type="SAM" id="MobiDB-lite"/>
    </source>
</evidence>
<comment type="caution">
    <text evidence="5">The sequence shown here is derived from an EMBL/GenBank/DDBJ whole genome shotgun (WGS) entry which is preliminary data.</text>
</comment>
<feature type="compositionally biased region" description="Basic and acidic residues" evidence="3">
    <location>
        <begin position="104"/>
        <end position="116"/>
    </location>
</feature>
<evidence type="ECO:0000256" key="1">
    <source>
        <dbReference type="ARBA" id="ARBA00012825"/>
    </source>
</evidence>
<evidence type="ECO:0000313" key="5">
    <source>
        <dbReference type="EMBL" id="TQB68984.1"/>
    </source>
</evidence>
<dbReference type="PANTHER" id="PTHR11603">
    <property type="entry name" value="AAA FAMILY ATPASE"/>
    <property type="match status" value="1"/>
</dbReference>
<dbReference type="Pfam" id="PF17863">
    <property type="entry name" value="AAA_lid_2"/>
    <property type="match status" value="1"/>
</dbReference>
<comment type="pathway">
    <text evidence="2">Porphyrin-containing compound metabolism.</text>
</comment>
<dbReference type="InterPro" id="IPR041628">
    <property type="entry name" value="ChlI/MoxR_AAA_lid"/>
</dbReference>
<protein>
    <recommendedName>
        <fullName evidence="1">magnesium chelatase</fullName>
        <ecNumber evidence="1">6.6.1.1</ecNumber>
    </recommendedName>
</protein>
<feature type="region of interest" description="Disordered" evidence="3">
    <location>
        <begin position="90"/>
        <end position="116"/>
    </location>
</feature>
<gene>
    <name evidence="5" type="ORF">MPDQ_002447</name>
</gene>
<name>A0A507QPF1_MONPU</name>
<dbReference type="InterPro" id="IPR052041">
    <property type="entry name" value="Nucleic_acid_metab_PIN/TRAM"/>
</dbReference>
<evidence type="ECO:0000259" key="4">
    <source>
        <dbReference type="Pfam" id="PF17863"/>
    </source>
</evidence>
<sequence length="364" mass="40226">MDGFSIDESALQLSDLELAVLLCLAAHEHCLLETTKDSIHDVAKELALISSNTFGLSYAILDCSPSTTLADFSSEILAADGLGSYHGPAGPMKIKRSPSYSTQKSRDHVGRTDDGHSLDSRKVVNVIIAKHFNRVNEDIQIRILELLRSKQLTTRDAVLTAPTSFLFLPLVTRKPEQFQPPLNKHLNDHLFISHFHDSSMGYAHLEDVDDWLSDGQESISSVVRKPDTRMPKKGTQIDEQALRIFGETSKTVTANADVVRYQQDIISFLRLSRAVAGGISPKTNIHFSKLAKLLAQLHGIDYLTPSIIALASKKVFCHRIILARPEDDRSLQYGSDLKAVAQVLSHLTPEMVLDDVLSQVDAPV</sequence>
<accession>A0A507QPF1</accession>
<feature type="domain" description="ChlI/MoxR AAA lid" evidence="4">
    <location>
        <begin position="270"/>
        <end position="329"/>
    </location>
</feature>
<dbReference type="Proteomes" id="UP000319663">
    <property type="component" value="Unassembled WGS sequence"/>
</dbReference>
<reference evidence="5 6" key="1">
    <citation type="submission" date="2019-06" db="EMBL/GenBank/DDBJ databases">
        <title>Wine fermentation using esterase from Monascus purpureus.</title>
        <authorList>
            <person name="Geng C."/>
            <person name="Zhang Y."/>
        </authorList>
    </citation>
    <scope>NUCLEOTIDE SEQUENCE [LARGE SCALE GENOMIC DNA]</scope>
    <source>
        <strain evidence="5">HQ1</strain>
    </source>
</reference>